<comment type="caution">
    <text evidence="11">The sequence shown here is derived from an EMBL/GenBank/DDBJ whole genome shotgun (WGS) entry which is preliminary data.</text>
</comment>
<dbReference type="PROSITE" id="PS00154">
    <property type="entry name" value="ATPASE_E1_E2"/>
    <property type="match status" value="1"/>
</dbReference>
<name>A0A0R1WRE6_9LACO</name>
<proteinExistence type="inferred from homology"/>
<evidence type="ECO:0000259" key="10">
    <source>
        <dbReference type="Pfam" id="PF00122"/>
    </source>
</evidence>
<evidence type="ECO:0000256" key="1">
    <source>
        <dbReference type="ARBA" id="ARBA00004141"/>
    </source>
</evidence>
<evidence type="ECO:0000256" key="6">
    <source>
        <dbReference type="ARBA" id="ARBA00023136"/>
    </source>
</evidence>
<feature type="transmembrane region" description="Helical" evidence="9">
    <location>
        <begin position="554"/>
        <end position="571"/>
    </location>
</feature>
<dbReference type="GO" id="GO:0005886">
    <property type="term" value="C:plasma membrane"/>
    <property type="evidence" value="ECO:0007669"/>
    <property type="project" value="UniProtKB-SubCell"/>
</dbReference>
<evidence type="ECO:0000313" key="11">
    <source>
        <dbReference type="EMBL" id="KRM20439.1"/>
    </source>
</evidence>
<evidence type="ECO:0000313" key="12">
    <source>
        <dbReference type="Proteomes" id="UP000051054"/>
    </source>
</evidence>
<dbReference type="eggNOG" id="COG2217">
    <property type="taxonomic scope" value="Bacteria"/>
</dbReference>
<comment type="catalytic activity">
    <reaction evidence="8">
        <text>Cd(2+)(in) + ATP + H2O = Cd(2+)(out) + ADP + phosphate + H(+)</text>
        <dbReference type="Rhea" id="RHEA:12132"/>
        <dbReference type="ChEBI" id="CHEBI:15377"/>
        <dbReference type="ChEBI" id="CHEBI:15378"/>
        <dbReference type="ChEBI" id="CHEBI:30616"/>
        <dbReference type="ChEBI" id="CHEBI:43474"/>
        <dbReference type="ChEBI" id="CHEBI:48775"/>
        <dbReference type="ChEBI" id="CHEBI:456216"/>
        <dbReference type="EC" id="7.2.2.21"/>
    </reaction>
</comment>
<evidence type="ECO:0000256" key="7">
    <source>
        <dbReference type="ARBA" id="ARBA00039103"/>
    </source>
</evidence>
<dbReference type="Proteomes" id="UP000051054">
    <property type="component" value="Unassembled WGS sequence"/>
</dbReference>
<keyword evidence="4 9" id="KW-0812">Transmembrane</keyword>
<keyword evidence="9" id="KW-0547">Nucleotide-binding</keyword>
<dbReference type="Gene3D" id="3.40.50.1000">
    <property type="entry name" value="HAD superfamily/HAD-like"/>
    <property type="match status" value="1"/>
</dbReference>
<keyword evidence="9" id="KW-0067">ATP-binding</keyword>
<dbReference type="InterPro" id="IPR023299">
    <property type="entry name" value="ATPase_P-typ_cyto_dom_N"/>
</dbReference>
<dbReference type="InterPro" id="IPR023298">
    <property type="entry name" value="ATPase_P-typ_TM_dom_sf"/>
</dbReference>
<dbReference type="PRINTS" id="PR00119">
    <property type="entry name" value="CATATPASE"/>
</dbReference>
<organism evidence="11 12">
    <name type="scientific">Ligilactobacillus hayakitensis DSM 18933 = JCM 14209</name>
    <dbReference type="NCBI Taxonomy" id="1423755"/>
    <lineage>
        <taxon>Bacteria</taxon>
        <taxon>Bacillati</taxon>
        <taxon>Bacillota</taxon>
        <taxon>Bacilli</taxon>
        <taxon>Lactobacillales</taxon>
        <taxon>Lactobacillaceae</taxon>
        <taxon>Ligilactobacillus</taxon>
    </lineage>
</organism>
<keyword evidence="3" id="KW-0104">Cadmium</keyword>
<dbReference type="EMBL" id="AZGD01000001">
    <property type="protein sequence ID" value="KRM20439.1"/>
    <property type="molecule type" value="Genomic_DNA"/>
</dbReference>
<dbReference type="PANTHER" id="PTHR48085">
    <property type="entry name" value="CADMIUM/ZINC-TRANSPORTING ATPASE HMA2-RELATED"/>
    <property type="match status" value="1"/>
</dbReference>
<dbReference type="Pfam" id="PF00122">
    <property type="entry name" value="E1-E2_ATPase"/>
    <property type="match status" value="1"/>
</dbReference>
<protein>
    <recommendedName>
        <fullName evidence="7">Cd(2+)-exporting ATPase</fullName>
        <ecNumber evidence="7">7.2.2.21</ecNumber>
    </recommendedName>
</protein>
<evidence type="ECO:0000256" key="2">
    <source>
        <dbReference type="ARBA" id="ARBA00006024"/>
    </source>
</evidence>
<dbReference type="Gene3D" id="2.70.150.10">
    <property type="entry name" value="Calcium-transporting ATPase, cytoplasmic transduction domain A"/>
    <property type="match status" value="1"/>
</dbReference>
<dbReference type="PATRIC" id="fig|1423755.3.peg.9"/>
<dbReference type="AlphaFoldDB" id="A0A0R1WRE6"/>
<dbReference type="InterPro" id="IPR008250">
    <property type="entry name" value="ATPase_P-typ_transduc_dom_A_sf"/>
</dbReference>
<feature type="transmembrane region" description="Helical" evidence="9">
    <location>
        <begin position="65"/>
        <end position="91"/>
    </location>
</feature>
<reference evidence="11 12" key="1">
    <citation type="journal article" date="2015" name="Genome Announc.">
        <title>Expanding the biotechnology potential of lactobacilli through comparative genomics of 213 strains and associated genera.</title>
        <authorList>
            <person name="Sun Z."/>
            <person name="Harris H.M."/>
            <person name="McCann A."/>
            <person name="Guo C."/>
            <person name="Argimon S."/>
            <person name="Zhang W."/>
            <person name="Yang X."/>
            <person name="Jeffery I.B."/>
            <person name="Cooney J.C."/>
            <person name="Kagawa T.F."/>
            <person name="Liu W."/>
            <person name="Song Y."/>
            <person name="Salvetti E."/>
            <person name="Wrobel A."/>
            <person name="Rasinkangas P."/>
            <person name="Parkhill J."/>
            <person name="Rea M.C."/>
            <person name="O'Sullivan O."/>
            <person name="Ritari J."/>
            <person name="Douillard F.P."/>
            <person name="Paul Ross R."/>
            <person name="Yang R."/>
            <person name="Briner A.E."/>
            <person name="Felis G.E."/>
            <person name="de Vos W.M."/>
            <person name="Barrangou R."/>
            <person name="Klaenhammer T.R."/>
            <person name="Caufield P.W."/>
            <person name="Cui Y."/>
            <person name="Zhang H."/>
            <person name="O'Toole P.W."/>
        </authorList>
    </citation>
    <scope>NUCLEOTIDE SEQUENCE [LARGE SCALE GENOMIC DNA]</scope>
    <source>
        <strain evidence="11 12">DSM 18933</strain>
    </source>
</reference>
<dbReference type="GO" id="GO:0008551">
    <property type="term" value="F:P-type cadmium transporter activity"/>
    <property type="evidence" value="ECO:0007669"/>
    <property type="project" value="UniProtKB-EC"/>
</dbReference>
<dbReference type="STRING" id="1423755.FC40_GL000009"/>
<keyword evidence="5 9" id="KW-1133">Transmembrane helix</keyword>
<dbReference type="InterPro" id="IPR023214">
    <property type="entry name" value="HAD_sf"/>
</dbReference>
<dbReference type="InterPro" id="IPR018303">
    <property type="entry name" value="ATPase_P-typ_P_site"/>
</dbReference>
<comment type="subcellular location">
    <subcellularLocation>
        <location evidence="9">Cell membrane</location>
    </subcellularLocation>
    <subcellularLocation>
        <location evidence="1">Membrane</location>
        <topology evidence="1">Multi-pass membrane protein</topology>
    </subcellularLocation>
</comment>
<dbReference type="SUPFAM" id="SSF56784">
    <property type="entry name" value="HAD-like"/>
    <property type="match status" value="1"/>
</dbReference>
<dbReference type="PANTHER" id="PTHR48085:SF5">
    <property type="entry name" value="CADMIUM_ZINC-TRANSPORTING ATPASE HMA4-RELATED"/>
    <property type="match status" value="1"/>
</dbReference>
<evidence type="ECO:0000256" key="9">
    <source>
        <dbReference type="RuleBase" id="RU362081"/>
    </source>
</evidence>
<dbReference type="EC" id="7.2.2.21" evidence="7"/>
<dbReference type="InterPro" id="IPR036412">
    <property type="entry name" value="HAD-like_sf"/>
</dbReference>
<dbReference type="InterPro" id="IPR027256">
    <property type="entry name" value="P-typ_ATPase_IB"/>
</dbReference>
<dbReference type="RefSeq" id="WP_056938296.1">
    <property type="nucleotide sequence ID" value="NZ_AZGD01000001.1"/>
</dbReference>
<evidence type="ECO:0000256" key="8">
    <source>
        <dbReference type="ARBA" id="ARBA00049338"/>
    </source>
</evidence>
<keyword evidence="12" id="KW-1185">Reference proteome</keyword>
<keyword evidence="9" id="KW-1003">Cell membrane</keyword>
<dbReference type="NCBIfam" id="TIGR01494">
    <property type="entry name" value="ATPase_P-type"/>
    <property type="match status" value="1"/>
</dbReference>
<evidence type="ECO:0000256" key="4">
    <source>
        <dbReference type="ARBA" id="ARBA00022692"/>
    </source>
</evidence>
<gene>
    <name evidence="11" type="ORF">FC40_GL000009</name>
</gene>
<dbReference type="GO" id="GO:0005524">
    <property type="term" value="F:ATP binding"/>
    <property type="evidence" value="ECO:0007669"/>
    <property type="project" value="UniProtKB-UniRule"/>
</dbReference>
<dbReference type="GO" id="GO:0046872">
    <property type="term" value="F:metal ion binding"/>
    <property type="evidence" value="ECO:0007669"/>
    <property type="project" value="UniProtKB-KW"/>
</dbReference>
<sequence>MLHLSHRKKLIIIFIIALICLGLQFLFHQAYLAKLIITLVGSLISISMIIEMINTIRSGRYGVDLLAILAISSTLFIGEYWASLIVLIMLVGGDTLEDYAANKANQELKSLLDNSPQTAHKLVNDSTVAINVNDVLIDDILLVKPNELIPVDGTIIKGSTLINEASLTGESQPQAKEINDSIMSGSLNGDNSIYMRVTKLAKDSQYQKLVRLVEQAQQTPAHFVRLADRYAIPFTIIAILLASWAWWYSKDIRRFAEVLVVASPCPLILAAPVALVAGMSRSSKEGIIVKNGNVLEKLASAKSAAFDKTGTITSGMLSVDCIHRLNGISQLDILYLAASVEQESSHILGRAVVEYARQKHITLAPLESLKEVTGNGVQAVIAGKVIKVGKLKYAAPDSPMEPLKTTAIYISADNILQGYITFIDHVRPEANETMQQLHNLGISNLYMLTGDQSAIAKQVAHQVGINQVKADLLPEDKIRELKKLTKKQRPVIMVGDGVNDAPCLAQADIGIAMGANGSTAASEAADAVIVKDDLMKVISAIKIAKNTLKIARQAVLLGIFICSVLMIIASFGYLPAIYGALCQEVIDTVAILWALKARFIKN</sequence>
<feature type="transmembrane region" description="Helical" evidence="9">
    <location>
        <begin position="230"/>
        <end position="248"/>
    </location>
</feature>
<evidence type="ECO:0000256" key="5">
    <source>
        <dbReference type="ARBA" id="ARBA00022989"/>
    </source>
</evidence>
<accession>A0A0R1WRE6</accession>
<dbReference type="InterPro" id="IPR051014">
    <property type="entry name" value="Cation_Transport_ATPase_IB"/>
</dbReference>
<dbReference type="NCBIfam" id="TIGR01525">
    <property type="entry name" value="ATPase-IB_hvy"/>
    <property type="match status" value="1"/>
</dbReference>
<dbReference type="CDD" id="cd07544">
    <property type="entry name" value="P-type_ATPase_HM"/>
    <property type="match status" value="1"/>
</dbReference>
<feature type="transmembrane region" description="Helical" evidence="9">
    <location>
        <begin position="33"/>
        <end position="53"/>
    </location>
</feature>
<dbReference type="InterPro" id="IPR001757">
    <property type="entry name" value="P_typ_ATPase"/>
</dbReference>
<dbReference type="SUPFAM" id="SSF81653">
    <property type="entry name" value="Calcium ATPase, transduction domain A"/>
    <property type="match status" value="1"/>
</dbReference>
<evidence type="ECO:0000256" key="3">
    <source>
        <dbReference type="ARBA" id="ARBA00022539"/>
    </source>
</evidence>
<dbReference type="Gene3D" id="3.40.1110.10">
    <property type="entry name" value="Calcium-transporting ATPase, cytoplasmic domain N"/>
    <property type="match status" value="1"/>
</dbReference>
<dbReference type="InterPro" id="IPR059000">
    <property type="entry name" value="ATPase_P-type_domA"/>
</dbReference>
<comment type="similarity">
    <text evidence="2 9">Belongs to the cation transport ATPase (P-type) (TC 3.A.3) family. Type IB subfamily.</text>
</comment>
<feature type="domain" description="P-type ATPase A" evidence="10">
    <location>
        <begin position="115"/>
        <end position="214"/>
    </location>
</feature>
<dbReference type="NCBIfam" id="TIGR01512">
    <property type="entry name" value="ATPase-IB2_Cd"/>
    <property type="match status" value="1"/>
</dbReference>
<dbReference type="PRINTS" id="PR00943">
    <property type="entry name" value="CUATPASE"/>
</dbReference>
<dbReference type="GO" id="GO:0016887">
    <property type="term" value="F:ATP hydrolysis activity"/>
    <property type="evidence" value="ECO:0007669"/>
    <property type="project" value="InterPro"/>
</dbReference>
<keyword evidence="6 9" id="KW-0472">Membrane</keyword>
<dbReference type="SUPFAM" id="SSF81665">
    <property type="entry name" value="Calcium ATPase, transmembrane domain M"/>
    <property type="match status" value="1"/>
</dbReference>
<feature type="transmembrane region" description="Helical" evidence="9">
    <location>
        <begin position="10"/>
        <end position="27"/>
    </location>
</feature>
<keyword evidence="9" id="KW-0479">Metal-binding</keyword>
<dbReference type="Pfam" id="PF00702">
    <property type="entry name" value="Hydrolase"/>
    <property type="match status" value="1"/>
</dbReference>